<accession>A0A3L6RZ67</accession>
<comment type="caution">
    <text evidence="2">The sequence shown here is derived from an EMBL/GenBank/DDBJ whole genome shotgun (WGS) entry which is preliminary data.</text>
</comment>
<dbReference type="AlphaFoldDB" id="A0A3L6RZ67"/>
<evidence type="ECO:0000313" key="3">
    <source>
        <dbReference type="Proteomes" id="UP000275267"/>
    </source>
</evidence>
<evidence type="ECO:0000256" key="1">
    <source>
        <dbReference type="SAM" id="MobiDB-lite"/>
    </source>
</evidence>
<keyword evidence="3" id="KW-1185">Reference proteome</keyword>
<feature type="compositionally biased region" description="Polar residues" evidence="1">
    <location>
        <begin position="93"/>
        <end position="103"/>
    </location>
</feature>
<feature type="region of interest" description="Disordered" evidence="1">
    <location>
        <begin position="1"/>
        <end position="25"/>
    </location>
</feature>
<dbReference type="EMBL" id="PQIB02000006">
    <property type="protein sequence ID" value="RLN12316.1"/>
    <property type="molecule type" value="Genomic_DNA"/>
</dbReference>
<gene>
    <name evidence="2" type="ORF">C2845_PM09G13260</name>
</gene>
<feature type="compositionally biased region" description="Low complexity" evidence="1">
    <location>
        <begin position="1"/>
        <end position="15"/>
    </location>
</feature>
<name>A0A3L6RZ67_PANMI</name>
<organism evidence="2 3">
    <name type="scientific">Panicum miliaceum</name>
    <name type="common">Proso millet</name>
    <name type="synonym">Broomcorn millet</name>
    <dbReference type="NCBI Taxonomy" id="4540"/>
    <lineage>
        <taxon>Eukaryota</taxon>
        <taxon>Viridiplantae</taxon>
        <taxon>Streptophyta</taxon>
        <taxon>Embryophyta</taxon>
        <taxon>Tracheophyta</taxon>
        <taxon>Spermatophyta</taxon>
        <taxon>Magnoliopsida</taxon>
        <taxon>Liliopsida</taxon>
        <taxon>Poales</taxon>
        <taxon>Poaceae</taxon>
        <taxon>PACMAD clade</taxon>
        <taxon>Panicoideae</taxon>
        <taxon>Panicodae</taxon>
        <taxon>Paniceae</taxon>
        <taxon>Panicinae</taxon>
        <taxon>Panicum</taxon>
        <taxon>Panicum sect. Panicum</taxon>
    </lineage>
</organism>
<sequence>MAGEVPAEAAAAAVTPPTPELVWSPSTMTDADIEALVAQGLLPEKAISGGEAAPGRGSPRRTGRRWSSSGRSTRRGSPCPHGRSSEAKHLKPNSITQVATFIH</sequence>
<proteinExistence type="predicted"/>
<dbReference type="Proteomes" id="UP000275267">
    <property type="component" value="Unassembled WGS sequence"/>
</dbReference>
<reference evidence="3" key="1">
    <citation type="journal article" date="2019" name="Nat. Commun.">
        <title>The genome of broomcorn millet.</title>
        <authorList>
            <person name="Zou C."/>
            <person name="Miki D."/>
            <person name="Li D."/>
            <person name="Tang Q."/>
            <person name="Xiao L."/>
            <person name="Rajput S."/>
            <person name="Deng P."/>
            <person name="Jia W."/>
            <person name="Huang R."/>
            <person name="Zhang M."/>
            <person name="Sun Y."/>
            <person name="Hu J."/>
            <person name="Fu X."/>
            <person name="Schnable P.S."/>
            <person name="Li F."/>
            <person name="Zhang H."/>
            <person name="Feng B."/>
            <person name="Zhu X."/>
            <person name="Liu R."/>
            <person name="Schnable J.C."/>
            <person name="Zhu J.-K."/>
            <person name="Zhang H."/>
        </authorList>
    </citation>
    <scope>NUCLEOTIDE SEQUENCE [LARGE SCALE GENOMIC DNA]</scope>
</reference>
<feature type="region of interest" description="Disordered" evidence="1">
    <location>
        <begin position="45"/>
        <end position="103"/>
    </location>
</feature>
<feature type="compositionally biased region" description="Low complexity" evidence="1">
    <location>
        <begin position="65"/>
        <end position="78"/>
    </location>
</feature>
<protein>
    <submittedName>
        <fullName evidence="2">Uncharacterized protein</fullName>
    </submittedName>
</protein>
<evidence type="ECO:0000313" key="2">
    <source>
        <dbReference type="EMBL" id="RLN12316.1"/>
    </source>
</evidence>